<feature type="compositionally biased region" description="Polar residues" evidence="2">
    <location>
        <begin position="493"/>
        <end position="519"/>
    </location>
</feature>
<evidence type="ECO:0000313" key="4">
    <source>
        <dbReference type="Proteomes" id="UP000735302"/>
    </source>
</evidence>
<feature type="region of interest" description="Disordered" evidence="2">
    <location>
        <begin position="582"/>
        <end position="603"/>
    </location>
</feature>
<dbReference type="EMBL" id="BLXT01007710">
    <property type="protein sequence ID" value="GFO41746.1"/>
    <property type="molecule type" value="Genomic_DNA"/>
</dbReference>
<keyword evidence="4" id="KW-1185">Reference proteome</keyword>
<keyword evidence="1" id="KW-0175">Coiled coil</keyword>
<evidence type="ECO:0000256" key="2">
    <source>
        <dbReference type="SAM" id="MobiDB-lite"/>
    </source>
</evidence>
<sequence>MSSAVQPQLAALSQMPQITTYKAVNKSQQPPLARSPSSSSSSSSIVALQAEPVIPLPQHANSHSNHLSNSDIYQQQPLNRVPFKPSLSSAVDSSLFQPTSASSQSVTAKAFSSAQAIFSKSSSVPSSHQTTSSAYQGRSVPFASFGSSDHQGWANGQGDERAHVRRPELASLKNIRSLSGQAAEPESDSDSPLSRASSLSIGSLANPGQGRPTSRSMGSTVSLVSPPPPSPSSVIASGSTNGINGSALAHATSDHPFFPPVVAELATFPEPINFSLPSRPLSPPYDNMSSPLVEVPVCAASDTTDSYVDTTSTPFLTALASFSKTTAPCSKPSASLGATQGSLLVEKQAGRLGNVAADSDKIHKSSKYQISLPFKVSPESHSSPLQDFSTPFRRGSDSLVYTSSSSVSEPKPYEHQSKFSATRLSAERGGSLSVSPATPSPQHFVRLHEYISSSPPAQRRSLPPPPAATESTKGGRDLVATHRNSLPAACEATNGNAVSKPSQGHRQSYLSHPSSNSEVSMDKDGGSAFAFPHIKGLGQTRGPAFSKVAHSAFSPPTARPEVVYPSEKSFLPVSPDYFHSPSSSSSPALILRDPGERTPLGYGLQGRETRADRFSSGARGGADLDSHLLSGIERAEMAAGTNETKVGKSDRHVACNTVEGVSKVAAITSGAGVGKAGPSTTNESPVQEVWSPPATAVPPPFPVTAGVTSVAPGTASSPATDPELKKAYFRQLEEIRALQEQVQLKDRRIAQLEAELSAVRDRDADLKPGESNC</sequence>
<feature type="compositionally biased region" description="Low complexity" evidence="2">
    <location>
        <begin position="399"/>
        <end position="408"/>
    </location>
</feature>
<feature type="compositionally biased region" description="Polar residues" evidence="2">
    <location>
        <begin position="21"/>
        <end position="30"/>
    </location>
</feature>
<feature type="region of interest" description="Disordered" evidence="2">
    <location>
        <begin position="119"/>
        <end position="161"/>
    </location>
</feature>
<feature type="region of interest" description="Disordered" evidence="2">
    <location>
        <begin position="176"/>
        <end position="239"/>
    </location>
</feature>
<proteinExistence type="predicted"/>
<feature type="region of interest" description="Disordered" evidence="2">
    <location>
        <begin position="493"/>
        <end position="523"/>
    </location>
</feature>
<protein>
    <submittedName>
        <fullName evidence="3">Uncharacterized protein</fullName>
    </submittedName>
</protein>
<feature type="region of interest" description="Disordered" evidence="2">
    <location>
        <begin position="453"/>
        <end position="474"/>
    </location>
</feature>
<feature type="region of interest" description="Disordered" evidence="2">
    <location>
        <begin position="21"/>
        <end position="99"/>
    </location>
</feature>
<evidence type="ECO:0000256" key="1">
    <source>
        <dbReference type="SAM" id="Coils"/>
    </source>
</evidence>
<reference evidence="3 4" key="1">
    <citation type="journal article" date="2021" name="Elife">
        <title>Chloroplast acquisition without the gene transfer in kleptoplastic sea slugs, Plakobranchus ocellatus.</title>
        <authorList>
            <person name="Maeda T."/>
            <person name="Takahashi S."/>
            <person name="Yoshida T."/>
            <person name="Shimamura S."/>
            <person name="Takaki Y."/>
            <person name="Nagai Y."/>
            <person name="Toyoda A."/>
            <person name="Suzuki Y."/>
            <person name="Arimoto A."/>
            <person name="Ishii H."/>
            <person name="Satoh N."/>
            <person name="Nishiyama T."/>
            <person name="Hasebe M."/>
            <person name="Maruyama T."/>
            <person name="Minagawa J."/>
            <person name="Obokata J."/>
            <person name="Shigenobu S."/>
        </authorList>
    </citation>
    <scope>NUCLEOTIDE SEQUENCE [LARGE SCALE GENOMIC DNA]</scope>
</reference>
<feature type="region of interest" description="Disordered" evidence="2">
    <location>
        <begin position="399"/>
        <end position="440"/>
    </location>
</feature>
<accession>A0AAV4DCV0</accession>
<gene>
    <name evidence="3" type="ORF">PoB_006825100</name>
</gene>
<feature type="compositionally biased region" description="Polar residues" evidence="2">
    <location>
        <begin position="86"/>
        <end position="99"/>
    </location>
</feature>
<feature type="coiled-coil region" evidence="1">
    <location>
        <begin position="735"/>
        <end position="762"/>
    </location>
</feature>
<dbReference type="AlphaFoldDB" id="A0AAV4DCV0"/>
<feature type="compositionally biased region" description="Low complexity" evidence="2">
    <location>
        <begin position="59"/>
        <end position="70"/>
    </location>
</feature>
<dbReference type="Proteomes" id="UP000735302">
    <property type="component" value="Unassembled WGS sequence"/>
</dbReference>
<name>A0AAV4DCV0_9GAST</name>
<organism evidence="3 4">
    <name type="scientific">Plakobranchus ocellatus</name>
    <dbReference type="NCBI Taxonomy" id="259542"/>
    <lineage>
        <taxon>Eukaryota</taxon>
        <taxon>Metazoa</taxon>
        <taxon>Spiralia</taxon>
        <taxon>Lophotrochozoa</taxon>
        <taxon>Mollusca</taxon>
        <taxon>Gastropoda</taxon>
        <taxon>Heterobranchia</taxon>
        <taxon>Euthyneura</taxon>
        <taxon>Panpulmonata</taxon>
        <taxon>Sacoglossa</taxon>
        <taxon>Placobranchoidea</taxon>
        <taxon>Plakobranchidae</taxon>
        <taxon>Plakobranchus</taxon>
    </lineage>
</organism>
<feature type="compositionally biased region" description="Low complexity" evidence="2">
    <location>
        <begin position="119"/>
        <end position="133"/>
    </location>
</feature>
<feature type="compositionally biased region" description="Low complexity" evidence="2">
    <location>
        <begin position="190"/>
        <end position="204"/>
    </location>
</feature>
<evidence type="ECO:0000313" key="3">
    <source>
        <dbReference type="EMBL" id="GFO41746.1"/>
    </source>
</evidence>
<feature type="compositionally biased region" description="Low complexity" evidence="2">
    <location>
        <begin position="35"/>
        <end position="44"/>
    </location>
</feature>
<comment type="caution">
    <text evidence="3">The sequence shown here is derived from an EMBL/GenBank/DDBJ whole genome shotgun (WGS) entry which is preliminary data.</text>
</comment>